<dbReference type="SUPFAM" id="SSF109604">
    <property type="entry name" value="HD-domain/PDEase-like"/>
    <property type="match status" value="1"/>
</dbReference>
<proteinExistence type="predicted"/>
<dbReference type="PANTHER" id="PTHR35795">
    <property type="entry name" value="SLR1885 PROTEIN"/>
    <property type="match status" value="1"/>
</dbReference>
<dbReference type="AlphaFoldDB" id="A0A0B5B9P4"/>
<dbReference type="OrthoDB" id="1722553at2"/>
<gene>
    <name evidence="2" type="ORF">GPICK_07995</name>
</gene>
<dbReference type="RefSeq" id="WP_039741980.1">
    <property type="nucleotide sequence ID" value="NZ_CP009788.1"/>
</dbReference>
<sequence>MNAEALLAKHFGADANACRIVLEHSRLVADKALRVARFLGDPALDLGFIEEAALLHDIGVCRTRSAGIGCSGDAPYILHGIIGREILETESLPRHALVCERHIGVGLTADDILRQNLPLPPRDMVPISREETIICFADLFFSKKPDTLRHEKSCDEVRRNLGTFGEHKVTIFEEWLTIFTT</sequence>
<evidence type="ECO:0000313" key="2">
    <source>
        <dbReference type="EMBL" id="AJE03302.1"/>
    </source>
</evidence>
<dbReference type="GO" id="GO:0016787">
    <property type="term" value="F:hydrolase activity"/>
    <property type="evidence" value="ECO:0007669"/>
    <property type="project" value="UniProtKB-KW"/>
</dbReference>
<dbReference type="InterPro" id="IPR051094">
    <property type="entry name" value="Diverse_Catalytic_Enzymes"/>
</dbReference>
<dbReference type="KEGG" id="gpi:GPICK_07995"/>
<name>A0A0B5B9P4_9BACT</name>
<dbReference type="NCBIfam" id="TIGR00277">
    <property type="entry name" value="HDIG"/>
    <property type="match status" value="1"/>
</dbReference>
<reference evidence="2 3" key="1">
    <citation type="journal article" date="2015" name="Genome Announc.">
        <title>Complete Genome of Geobacter pickeringii G13T, a Metal-Reducing Isolate from Sedimentary Kaolin Deposits.</title>
        <authorList>
            <person name="Badalamenti J.P."/>
            <person name="Bond D.R."/>
        </authorList>
    </citation>
    <scope>NUCLEOTIDE SEQUENCE [LARGE SCALE GENOMIC DNA]</scope>
    <source>
        <strain evidence="2 3">G13</strain>
    </source>
</reference>
<dbReference type="InterPro" id="IPR006675">
    <property type="entry name" value="HDIG_dom"/>
</dbReference>
<dbReference type="STRING" id="345632.GPICK_07995"/>
<dbReference type="Pfam" id="PF01966">
    <property type="entry name" value="HD"/>
    <property type="match status" value="1"/>
</dbReference>
<evidence type="ECO:0000313" key="3">
    <source>
        <dbReference type="Proteomes" id="UP000057609"/>
    </source>
</evidence>
<organism evidence="2 3">
    <name type="scientific">Geobacter pickeringii</name>
    <dbReference type="NCBI Taxonomy" id="345632"/>
    <lineage>
        <taxon>Bacteria</taxon>
        <taxon>Pseudomonadati</taxon>
        <taxon>Thermodesulfobacteriota</taxon>
        <taxon>Desulfuromonadia</taxon>
        <taxon>Geobacterales</taxon>
        <taxon>Geobacteraceae</taxon>
        <taxon>Geobacter</taxon>
    </lineage>
</organism>
<evidence type="ECO:0000259" key="1">
    <source>
        <dbReference type="Pfam" id="PF01966"/>
    </source>
</evidence>
<feature type="domain" description="HD" evidence="1">
    <location>
        <begin position="21"/>
        <end position="138"/>
    </location>
</feature>
<dbReference type="EMBL" id="CP009788">
    <property type="protein sequence ID" value="AJE03302.1"/>
    <property type="molecule type" value="Genomic_DNA"/>
</dbReference>
<keyword evidence="2" id="KW-0378">Hydrolase</keyword>
<dbReference type="InterPro" id="IPR003607">
    <property type="entry name" value="HD/PDEase_dom"/>
</dbReference>
<accession>A0A0B5B9P4</accession>
<keyword evidence="3" id="KW-1185">Reference proteome</keyword>
<dbReference type="Gene3D" id="1.10.3210.10">
    <property type="entry name" value="Hypothetical protein af1432"/>
    <property type="match status" value="1"/>
</dbReference>
<dbReference type="PANTHER" id="PTHR35795:SF1">
    <property type="entry name" value="BIS(5'-NUCLEOSYL)-TETRAPHOSPHATASE, SYMMETRICAL"/>
    <property type="match status" value="1"/>
</dbReference>
<dbReference type="HOGENOM" id="CLU_073842_0_1_7"/>
<dbReference type="Proteomes" id="UP000057609">
    <property type="component" value="Chromosome"/>
</dbReference>
<dbReference type="InterPro" id="IPR006674">
    <property type="entry name" value="HD_domain"/>
</dbReference>
<protein>
    <submittedName>
        <fullName evidence="2">Phosphohydrolase</fullName>
    </submittedName>
</protein>
<dbReference type="CDD" id="cd00077">
    <property type="entry name" value="HDc"/>
    <property type="match status" value="1"/>
</dbReference>